<evidence type="ECO:0000313" key="2">
    <source>
        <dbReference type="EMBL" id="CAL5132546.1"/>
    </source>
</evidence>
<evidence type="ECO:0000259" key="1">
    <source>
        <dbReference type="PROSITE" id="PS50994"/>
    </source>
</evidence>
<feature type="domain" description="Integrase catalytic" evidence="1">
    <location>
        <begin position="75"/>
        <end position="245"/>
    </location>
</feature>
<dbReference type="Gene3D" id="3.30.420.10">
    <property type="entry name" value="Ribonuclease H-like superfamily/Ribonuclease H"/>
    <property type="match status" value="1"/>
</dbReference>
<dbReference type="FunFam" id="3.30.420.10:FF:000032">
    <property type="entry name" value="Retrovirus-related Pol polyprotein from transposon 297-like Protein"/>
    <property type="match status" value="1"/>
</dbReference>
<dbReference type="Gene3D" id="1.10.340.70">
    <property type="match status" value="1"/>
</dbReference>
<dbReference type="InterPro" id="IPR041588">
    <property type="entry name" value="Integrase_H2C2"/>
</dbReference>
<gene>
    <name evidence="2" type="ORF">CDAUBV1_LOCUS5391</name>
</gene>
<dbReference type="PANTHER" id="PTHR38681:SF1">
    <property type="entry name" value="RETROVIRUS-RELATED POL POLYPROTEIN FROM TRANSPOSON 412-LIKE PROTEIN"/>
    <property type="match status" value="1"/>
</dbReference>
<dbReference type="EMBL" id="CAXLJL010000128">
    <property type="protein sequence ID" value="CAL5132546.1"/>
    <property type="molecule type" value="Genomic_DNA"/>
</dbReference>
<sequence>MPTGRPRPIVPASFRRQVFDHLHALSHPGVAATLRLIADRYVWPKMNRQVRTWAGQCVQCQRSKITRHVASPVSTFAAPDARFSHVHIDIVGPLPRKDGYEYLLTCVDRFTRWPGAIPIPNTSAETIAKHFLSRCIANFGCPATVTTDRGARFESALFDAFVKLLGTNRIRTTSCHPRSNGIVERMHRTLKAAIRSQETECWPELIPLVLLGMRTALKQDLKCSSAEMVYGTTLRLPGEFFSESSEPNADAPAYARRLCRYMQKLAPAKTRIQECRTYDPRDLSDCTHAFVRVDAVRHPLQQPYGGPFRVTADKEKTLKVERAAALKPILLTG</sequence>
<accession>A0AAV2T6S6</accession>
<evidence type="ECO:0000313" key="3">
    <source>
        <dbReference type="Proteomes" id="UP001497525"/>
    </source>
</evidence>
<organism evidence="2 3">
    <name type="scientific">Calicophoron daubneyi</name>
    <name type="common">Rumen fluke</name>
    <name type="synonym">Paramphistomum daubneyi</name>
    <dbReference type="NCBI Taxonomy" id="300641"/>
    <lineage>
        <taxon>Eukaryota</taxon>
        <taxon>Metazoa</taxon>
        <taxon>Spiralia</taxon>
        <taxon>Lophotrochozoa</taxon>
        <taxon>Platyhelminthes</taxon>
        <taxon>Trematoda</taxon>
        <taxon>Digenea</taxon>
        <taxon>Plagiorchiida</taxon>
        <taxon>Pronocephalata</taxon>
        <taxon>Paramphistomoidea</taxon>
        <taxon>Paramphistomidae</taxon>
        <taxon>Calicophoron</taxon>
    </lineage>
</organism>
<dbReference type="InterPro" id="IPR012337">
    <property type="entry name" value="RNaseH-like_sf"/>
</dbReference>
<dbReference type="GO" id="GO:0015074">
    <property type="term" value="P:DNA integration"/>
    <property type="evidence" value="ECO:0007669"/>
    <property type="project" value="InterPro"/>
</dbReference>
<dbReference type="PANTHER" id="PTHR38681">
    <property type="entry name" value="RETROVIRUS-RELATED POL POLYPROTEIN FROM TRANSPOSON 412-LIKE PROTEIN-RELATED"/>
    <property type="match status" value="1"/>
</dbReference>
<comment type="caution">
    <text evidence="2">The sequence shown here is derived from an EMBL/GenBank/DDBJ whole genome shotgun (WGS) entry which is preliminary data.</text>
</comment>
<dbReference type="Pfam" id="PF17921">
    <property type="entry name" value="Integrase_H2C2"/>
    <property type="match status" value="1"/>
</dbReference>
<name>A0AAV2T6S6_CALDB</name>
<dbReference type="PROSITE" id="PS50994">
    <property type="entry name" value="INTEGRASE"/>
    <property type="match status" value="1"/>
</dbReference>
<protein>
    <recommendedName>
        <fullName evidence="1">Integrase catalytic domain-containing protein</fullName>
    </recommendedName>
</protein>
<proteinExistence type="predicted"/>
<dbReference type="Proteomes" id="UP001497525">
    <property type="component" value="Unassembled WGS sequence"/>
</dbReference>
<dbReference type="AlphaFoldDB" id="A0AAV2T6S6"/>
<dbReference type="Pfam" id="PF00665">
    <property type="entry name" value="rve"/>
    <property type="match status" value="1"/>
</dbReference>
<reference evidence="2" key="1">
    <citation type="submission" date="2024-06" db="EMBL/GenBank/DDBJ databases">
        <authorList>
            <person name="Liu X."/>
            <person name="Lenzi L."/>
            <person name="Haldenby T S."/>
            <person name="Uol C."/>
        </authorList>
    </citation>
    <scope>NUCLEOTIDE SEQUENCE</scope>
</reference>
<dbReference type="InterPro" id="IPR001584">
    <property type="entry name" value="Integrase_cat-core"/>
</dbReference>
<dbReference type="GO" id="GO:0003676">
    <property type="term" value="F:nucleic acid binding"/>
    <property type="evidence" value="ECO:0007669"/>
    <property type="project" value="InterPro"/>
</dbReference>
<dbReference type="InterPro" id="IPR036397">
    <property type="entry name" value="RNaseH_sf"/>
</dbReference>
<dbReference type="SUPFAM" id="SSF53098">
    <property type="entry name" value="Ribonuclease H-like"/>
    <property type="match status" value="1"/>
</dbReference>